<dbReference type="Proteomes" id="UP000660024">
    <property type="component" value="Unassembled WGS sequence"/>
</dbReference>
<accession>A0ABS1BJ53</accession>
<dbReference type="PANTHER" id="PTHR33452:SF1">
    <property type="entry name" value="INNER MEMBRANE PROTEIN YPHA-RELATED"/>
    <property type="match status" value="1"/>
</dbReference>
<evidence type="ECO:0000256" key="6">
    <source>
        <dbReference type="ARBA" id="ARBA00023136"/>
    </source>
</evidence>
<evidence type="ECO:0000313" key="8">
    <source>
        <dbReference type="EMBL" id="MBK0382910.1"/>
    </source>
</evidence>
<reference evidence="8 9" key="1">
    <citation type="submission" date="2020-12" db="EMBL/GenBank/DDBJ databases">
        <title>Bacterial novel species Pedobacter sp. SD-b isolated from soil.</title>
        <authorList>
            <person name="Jung H.-Y."/>
        </authorList>
    </citation>
    <scope>NUCLEOTIDE SEQUENCE [LARGE SCALE GENOMIC DNA]</scope>
    <source>
        <strain evidence="8 9">SD-b</strain>
    </source>
</reference>
<name>A0ABS1BJ53_9SPHI</name>
<comment type="caution">
    <text evidence="8">The sequence shown here is derived from an EMBL/GenBank/DDBJ whole genome shotgun (WGS) entry which is preliminary data.</text>
</comment>
<dbReference type="PANTHER" id="PTHR33452">
    <property type="entry name" value="OXIDOREDUCTASE CATD-RELATED"/>
    <property type="match status" value="1"/>
</dbReference>
<protein>
    <submittedName>
        <fullName evidence="8">DoxX family protein</fullName>
    </submittedName>
</protein>
<evidence type="ECO:0000313" key="9">
    <source>
        <dbReference type="Proteomes" id="UP000660024"/>
    </source>
</evidence>
<keyword evidence="4 7" id="KW-0812">Transmembrane</keyword>
<keyword evidence="9" id="KW-1185">Reference proteome</keyword>
<feature type="transmembrane region" description="Helical" evidence="7">
    <location>
        <begin position="51"/>
        <end position="77"/>
    </location>
</feature>
<keyword evidence="6 7" id="KW-0472">Membrane</keyword>
<evidence type="ECO:0000256" key="4">
    <source>
        <dbReference type="ARBA" id="ARBA00022692"/>
    </source>
</evidence>
<keyword evidence="3" id="KW-1003">Cell membrane</keyword>
<dbReference type="RefSeq" id="WP_200585714.1">
    <property type="nucleotide sequence ID" value="NZ_JAEHFY010000009.1"/>
</dbReference>
<dbReference type="Pfam" id="PF07681">
    <property type="entry name" value="DoxX"/>
    <property type="match status" value="1"/>
</dbReference>
<keyword evidence="5 7" id="KW-1133">Transmembrane helix</keyword>
<evidence type="ECO:0000256" key="3">
    <source>
        <dbReference type="ARBA" id="ARBA00022475"/>
    </source>
</evidence>
<comment type="similarity">
    <text evidence="2">Belongs to the DoxX family.</text>
</comment>
<evidence type="ECO:0000256" key="7">
    <source>
        <dbReference type="SAM" id="Phobius"/>
    </source>
</evidence>
<evidence type="ECO:0000256" key="1">
    <source>
        <dbReference type="ARBA" id="ARBA00004651"/>
    </source>
</evidence>
<gene>
    <name evidence="8" type="ORF">I5M32_08050</name>
</gene>
<feature type="transmembrane region" description="Helical" evidence="7">
    <location>
        <begin position="12"/>
        <end position="31"/>
    </location>
</feature>
<dbReference type="InterPro" id="IPR032808">
    <property type="entry name" value="DoxX"/>
</dbReference>
<proteinExistence type="inferred from homology"/>
<organism evidence="8 9">
    <name type="scientific">Pedobacter segetis</name>
    <dbReference type="NCBI Taxonomy" id="2793069"/>
    <lineage>
        <taxon>Bacteria</taxon>
        <taxon>Pseudomonadati</taxon>
        <taxon>Bacteroidota</taxon>
        <taxon>Sphingobacteriia</taxon>
        <taxon>Sphingobacteriales</taxon>
        <taxon>Sphingobacteriaceae</taxon>
        <taxon>Pedobacter</taxon>
    </lineage>
</organism>
<evidence type="ECO:0000256" key="5">
    <source>
        <dbReference type="ARBA" id="ARBA00022989"/>
    </source>
</evidence>
<dbReference type="EMBL" id="JAEHFY010000009">
    <property type="protein sequence ID" value="MBK0382910.1"/>
    <property type="molecule type" value="Genomic_DNA"/>
</dbReference>
<feature type="transmembrane region" description="Helical" evidence="7">
    <location>
        <begin position="84"/>
        <end position="101"/>
    </location>
</feature>
<comment type="subcellular location">
    <subcellularLocation>
        <location evidence="1">Cell membrane</location>
        <topology evidence="1">Multi-pass membrane protein</topology>
    </subcellularLocation>
</comment>
<sequence length="135" mass="14408">MAYLTKTTNYKNLGLLIGRIGLGGMMMFHGIPKLMAGPAKWEAIGGTMQHLGVTFLPAFWGFMAGFAEGIGGLLIILGLLFRPAILLIIFTLIVAGTNHFASGDGWMGAAHAIETGLAFFILFFVGPGKYSVDKK</sequence>
<dbReference type="InterPro" id="IPR051907">
    <property type="entry name" value="DoxX-like_oxidoreductase"/>
</dbReference>
<feature type="transmembrane region" description="Helical" evidence="7">
    <location>
        <begin position="107"/>
        <end position="125"/>
    </location>
</feature>
<evidence type="ECO:0000256" key="2">
    <source>
        <dbReference type="ARBA" id="ARBA00006679"/>
    </source>
</evidence>